<dbReference type="STRING" id="1442371.A0A0D2ISH2"/>
<sequence>MELVAEYAQHDRYQRSKSPQASQPQLLSFAYVEQMQSGAPATRTQSLRSPRPSSTPRYGSKSRFPISTARVSWKKLPPSILNLILDHLRYLHLSPGSSSCSTCYMRDLTSVQLTCKTWFSDAQRILYTNIQIIGQDDISMLRKWRVSRAARLIRLRSTLRSRPLLAALVRTLHVPDPHIPIYTASGSPNPEYDAYLCTIASLVMECPNLEALTGFVAFYNHTFDRLTHALSTRTKLRQHVWVIAENEDVSVRSQTQLPPGLLDAHQIYQFELYHRRWNCLETLMLCSPGSLGVIEHELFIRVLHSLPALRNLCISSFDADDFHDMTLLSLPPWVTTLRLEECSGVTDAGLMQWAASPNAAQIERLSLIHQNVTSLLTLSKIFASMGRLWKFTILQTDVVPSWPKEVGVLFQPVLASGSLRFLHWDILSRSPEALSDHHSYASEAGRHLPNMQLALSISHNGFPSLRQLRAPRDISPPGALQTVCQMMGDDNIPLDDRVFYHQQSLSRSNSLQVARLRARGIAHQISTRGLNSVLPQGLQYSTMPAWSHEPDPAQILDGEEPVSTSTYWEPAASHAYNQSKTALPFDQNTVHELVSPISPSTYHFSPLAPDDGIISPITAEREERRWYNEDPDREGVVGSQQTGVFFQRLTHSESTWQQAPSDEDVCTCNECTCDDWETQNVEGRSCVISPPPRSPLRVAPRITSLGSSARGYPADDNYPESQLMGWGGSLVPTGPARASQSYRPTFYLQPDIAGPDENGGLVGWAELLNIREKAKVRTNDASAARSDRHDVQPAEDDGNHDDDNGDGQGRTENMCTGSWNRHIDSEERPDELGAVVKVLSAPAPSITSAAAGSKKGRPRSKSKSTFKSSSSRLSLSLGLRGSKEKITNETAWRHVARHKGDRGGCVTASDFF</sequence>
<feature type="compositionally biased region" description="Polar residues" evidence="1">
    <location>
        <begin position="810"/>
        <end position="819"/>
    </location>
</feature>
<feature type="compositionally biased region" description="Basic residues" evidence="1">
    <location>
        <begin position="854"/>
        <end position="864"/>
    </location>
</feature>
<evidence type="ECO:0000256" key="1">
    <source>
        <dbReference type="SAM" id="MobiDB-lite"/>
    </source>
</evidence>
<feature type="compositionally biased region" description="Low complexity" evidence="1">
    <location>
        <begin position="865"/>
        <end position="874"/>
    </location>
</feature>
<dbReference type="Proteomes" id="UP000053411">
    <property type="component" value="Unassembled WGS sequence"/>
</dbReference>
<protein>
    <recommendedName>
        <fullName evidence="4">F-box domain-containing protein</fullName>
    </recommendedName>
</protein>
<dbReference type="VEuPathDB" id="FungiDB:Z520_04543"/>
<feature type="region of interest" description="Disordered" evidence="1">
    <location>
        <begin position="37"/>
        <end position="62"/>
    </location>
</feature>
<feature type="region of interest" description="Disordered" evidence="1">
    <location>
        <begin position="847"/>
        <end position="874"/>
    </location>
</feature>
<feature type="compositionally biased region" description="Acidic residues" evidence="1">
    <location>
        <begin position="793"/>
        <end position="805"/>
    </location>
</feature>
<dbReference type="SUPFAM" id="SSF52047">
    <property type="entry name" value="RNI-like"/>
    <property type="match status" value="1"/>
</dbReference>
<dbReference type="OrthoDB" id="3210378at2759"/>
<feature type="region of interest" description="Disordered" evidence="1">
    <location>
        <begin position="777"/>
        <end position="827"/>
    </location>
</feature>
<dbReference type="GeneID" id="27710289"/>
<dbReference type="InterPro" id="IPR032675">
    <property type="entry name" value="LRR_dom_sf"/>
</dbReference>
<feature type="region of interest" description="Disordered" evidence="1">
    <location>
        <begin position="1"/>
        <end position="23"/>
    </location>
</feature>
<dbReference type="EMBL" id="KN848068">
    <property type="protein sequence ID" value="KIX99906.1"/>
    <property type="molecule type" value="Genomic_DNA"/>
</dbReference>
<keyword evidence="3" id="KW-1185">Reference proteome</keyword>
<dbReference type="Gene3D" id="3.80.10.10">
    <property type="entry name" value="Ribonuclease Inhibitor"/>
    <property type="match status" value="1"/>
</dbReference>
<feature type="compositionally biased region" description="Low complexity" evidence="1">
    <location>
        <begin position="42"/>
        <end position="57"/>
    </location>
</feature>
<reference evidence="2 3" key="1">
    <citation type="submission" date="2015-01" db="EMBL/GenBank/DDBJ databases">
        <title>The Genome Sequence of Fonsecaea multimorphosa CBS 102226.</title>
        <authorList>
            <consortium name="The Broad Institute Genomics Platform"/>
            <person name="Cuomo C."/>
            <person name="de Hoog S."/>
            <person name="Gorbushina A."/>
            <person name="Stielow B."/>
            <person name="Teixiera M."/>
            <person name="Abouelleil A."/>
            <person name="Chapman S.B."/>
            <person name="Priest M."/>
            <person name="Young S.K."/>
            <person name="Wortman J."/>
            <person name="Nusbaum C."/>
            <person name="Birren B."/>
        </authorList>
    </citation>
    <scope>NUCLEOTIDE SEQUENCE [LARGE SCALE GENOMIC DNA]</scope>
    <source>
        <strain evidence="2 3">CBS 102226</strain>
    </source>
</reference>
<evidence type="ECO:0000313" key="2">
    <source>
        <dbReference type="EMBL" id="KIX99906.1"/>
    </source>
</evidence>
<dbReference type="AlphaFoldDB" id="A0A0D2ISH2"/>
<dbReference type="RefSeq" id="XP_016634029.1">
    <property type="nucleotide sequence ID" value="XM_016775049.1"/>
</dbReference>
<proteinExistence type="predicted"/>
<evidence type="ECO:0000313" key="3">
    <source>
        <dbReference type="Proteomes" id="UP000053411"/>
    </source>
</evidence>
<name>A0A0D2ISH2_9EURO</name>
<evidence type="ECO:0008006" key="4">
    <source>
        <dbReference type="Google" id="ProtNLM"/>
    </source>
</evidence>
<gene>
    <name evidence="2" type="ORF">Z520_04543</name>
</gene>
<organism evidence="2 3">
    <name type="scientific">Fonsecaea multimorphosa CBS 102226</name>
    <dbReference type="NCBI Taxonomy" id="1442371"/>
    <lineage>
        <taxon>Eukaryota</taxon>
        <taxon>Fungi</taxon>
        <taxon>Dikarya</taxon>
        <taxon>Ascomycota</taxon>
        <taxon>Pezizomycotina</taxon>
        <taxon>Eurotiomycetes</taxon>
        <taxon>Chaetothyriomycetidae</taxon>
        <taxon>Chaetothyriales</taxon>
        <taxon>Herpotrichiellaceae</taxon>
        <taxon>Fonsecaea</taxon>
    </lineage>
</organism>
<accession>A0A0D2ISH2</accession>